<dbReference type="GO" id="GO:0033038">
    <property type="term" value="F:bitter taste receptor activity"/>
    <property type="evidence" value="ECO:0007669"/>
    <property type="project" value="InterPro"/>
</dbReference>
<evidence type="ECO:0000256" key="3">
    <source>
        <dbReference type="ARBA" id="ARBA00022480"/>
    </source>
</evidence>
<keyword evidence="9 12" id="KW-0675">Receptor</keyword>
<protein>
    <recommendedName>
        <fullName evidence="12">Taste receptor type 2</fullName>
    </recommendedName>
</protein>
<dbReference type="Pfam" id="PF05296">
    <property type="entry name" value="TAS2R"/>
    <property type="match status" value="1"/>
</dbReference>
<evidence type="ECO:0000256" key="1">
    <source>
        <dbReference type="ARBA" id="ARBA00004141"/>
    </source>
</evidence>
<evidence type="ECO:0000256" key="5">
    <source>
        <dbReference type="ARBA" id="ARBA00022692"/>
    </source>
</evidence>
<dbReference type="Proteomes" id="UP000053620">
    <property type="component" value="Unassembled WGS sequence"/>
</dbReference>
<dbReference type="GO" id="GO:0016020">
    <property type="term" value="C:membrane"/>
    <property type="evidence" value="ECO:0007669"/>
    <property type="project" value="UniProtKB-SubCell"/>
</dbReference>
<dbReference type="AlphaFoldDB" id="A0A094MQN9"/>
<evidence type="ECO:0000256" key="10">
    <source>
        <dbReference type="ARBA" id="ARBA00023224"/>
    </source>
</evidence>
<evidence type="ECO:0000313" key="15">
    <source>
        <dbReference type="Proteomes" id="UP000053620"/>
    </source>
</evidence>
<evidence type="ECO:0000256" key="8">
    <source>
        <dbReference type="ARBA" id="ARBA00023136"/>
    </source>
</evidence>
<evidence type="ECO:0000256" key="6">
    <source>
        <dbReference type="ARBA" id="ARBA00022989"/>
    </source>
</evidence>
<sequence>NVSSYKATFMVITSLQAFAGMGINAFVVSVLCIGLVKKKTFNSNEKILLFLGCSRFWFLCITWVYYFLAIIYPQCFNVRPIPQLFAAFQNFFNSSNLWVSACLCIFYCIKIVNFRYIFFIYLKAKIDRIVPWLLLGSVLLSLVISILAYNFTDETHYNNSTKFGNFWKLDLRTDQRYFPLVFISGFEFATAFLTVILSALPLLFSLWRHKCKMQTNSEKTLSMDVNIKVIKSVLAFLIIYTINFTCLVLTLIYATKNESLLLFLILVFQYAFPALHSLILIFSNPKLEKTLLKTL</sequence>
<comment type="subcellular location">
    <subcellularLocation>
        <location evidence="1 12">Membrane</location>
        <topology evidence="1 12">Multi-pass membrane protein</topology>
    </subcellularLocation>
</comment>
<evidence type="ECO:0000256" key="12">
    <source>
        <dbReference type="RuleBase" id="RU004424"/>
    </source>
</evidence>
<dbReference type="Gene3D" id="1.20.1070.10">
    <property type="entry name" value="Rhodopsin 7-helix transmembrane proteins"/>
    <property type="match status" value="1"/>
</dbReference>
<feature type="non-terminal residue" evidence="14">
    <location>
        <position position="1"/>
    </location>
</feature>
<evidence type="ECO:0000256" key="2">
    <source>
        <dbReference type="ARBA" id="ARBA00007376"/>
    </source>
</evidence>
<proteinExistence type="inferred from homology"/>
<dbReference type="PANTHER" id="PTHR11394">
    <property type="entry name" value="TASTE RECEPTOR TYPE 2"/>
    <property type="match status" value="1"/>
</dbReference>
<feature type="transmembrane region" description="Helical" evidence="13">
    <location>
        <begin position="15"/>
        <end position="36"/>
    </location>
</feature>
<dbReference type="EMBL" id="KL347853">
    <property type="protein sequence ID" value="KFZ56941.1"/>
    <property type="molecule type" value="Genomic_DNA"/>
</dbReference>
<keyword evidence="7 12" id="KW-0297">G-protein coupled receptor</keyword>
<dbReference type="PANTHER" id="PTHR11394:SF47">
    <property type="entry name" value="TASTE RECEPTOR TYPE 2 MEMBER 40"/>
    <property type="match status" value="1"/>
</dbReference>
<keyword evidence="8 12" id="KW-0472">Membrane</keyword>
<keyword evidence="15" id="KW-1185">Reference proteome</keyword>
<evidence type="ECO:0000256" key="11">
    <source>
        <dbReference type="RuleBase" id="RU004423"/>
    </source>
</evidence>
<evidence type="ECO:0000256" key="13">
    <source>
        <dbReference type="SAM" id="Phobius"/>
    </source>
</evidence>
<reference evidence="14 15" key="1">
    <citation type="submission" date="2014-04" db="EMBL/GenBank/DDBJ databases">
        <title>Genome evolution of avian class.</title>
        <authorList>
            <person name="Zhang G."/>
            <person name="Li C."/>
        </authorList>
    </citation>
    <scope>NUCLEOTIDE SEQUENCE [LARGE SCALE GENOMIC DNA]</scope>
    <source>
        <strain evidence="14">BGI_N321</strain>
    </source>
</reference>
<evidence type="ECO:0000256" key="7">
    <source>
        <dbReference type="ARBA" id="ARBA00023040"/>
    </source>
</evidence>
<feature type="non-terminal residue" evidence="14">
    <location>
        <position position="295"/>
    </location>
</feature>
<feature type="transmembrane region" description="Helical" evidence="13">
    <location>
        <begin position="129"/>
        <end position="151"/>
    </location>
</feature>
<keyword evidence="4 12" id="KW-0716">Sensory transduction</keyword>
<evidence type="ECO:0000256" key="4">
    <source>
        <dbReference type="ARBA" id="ARBA00022606"/>
    </source>
</evidence>
<feature type="transmembrane region" description="Helical" evidence="13">
    <location>
        <begin position="233"/>
        <end position="254"/>
    </location>
</feature>
<organism evidence="14 15">
    <name type="scientific">Antrostomus carolinensis</name>
    <name type="common">Chuck-will's-widow</name>
    <name type="synonym">Caprimulgus carolinensis</name>
    <dbReference type="NCBI Taxonomy" id="279965"/>
    <lineage>
        <taxon>Eukaryota</taxon>
        <taxon>Metazoa</taxon>
        <taxon>Chordata</taxon>
        <taxon>Craniata</taxon>
        <taxon>Vertebrata</taxon>
        <taxon>Euteleostomi</taxon>
        <taxon>Archelosauria</taxon>
        <taxon>Archosauria</taxon>
        <taxon>Dinosauria</taxon>
        <taxon>Saurischia</taxon>
        <taxon>Theropoda</taxon>
        <taxon>Coelurosauria</taxon>
        <taxon>Aves</taxon>
        <taxon>Neognathae</taxon>
        <taxon>Neoaves</taxon>
        <taxon>Strisores</taxon>
        <taxon>Caprimulgiformes</taxon>
        <taxon>Caprimulgidae</taxon>
        <taxon>Antrostomus</taxon>
    </lineage>
</organism>
<keyword evidence="3 12" id="KW-0919">Taste</keyword>
<evidence type="ECO:0000256" key="9">
    <source>
        <dbReference type="ARBA" id="ARBA00023170"/>
    </source>
</evidence>
<feature type="transmembrane region" description="Helical" evidence="13">
    <location>
        <begin position="97"/>
        <end position="122"/>
    </location>
</feature>
<dbReference type="GO" id="GO:0004930">
    <property type="term" value="F:G protein-coupled receptor activity"/>
    <property type="evidence" value="ECO:0007669"/>
    <property type="project" value="UniProtKB-KW"/>
</dbReference>
<keyword evidence="6 13" id="KW-1133">Transmembrane helix</keyword>
<name>A0A094MQN9_ANTCR</name>
<feature type="transmembrane region" description="Helical" evidence="13">
    <location>
        <begin position="48"/>
        <end position="72"/>
    </location>
</feature>
<comment type="similarity">
    <text evidence="2 11">Belongs to the G-protein coupled receptor T2R family.</text>
</comment>
<feature type="transmembrane region" description="Helical" evidence="13">
    <location>
        <begin position="177"/>
        <end position="204"/>
    </location>
</feature>
<keyword evidence="10 12" id="KW-0807">Transducer</keyword>
<dbReference type="SUPFAM" id="SSF81321">
    <property type="entry name" value="Family A G protein-coupled receptor-like"/>
    <property type="match status" value="1"/>
</dbReference>
<evidence type="ECO:0000313" key="14">
    <source>
        <dbReference type="EMBL" id="KFZ56941.1"/>
    </source>
</evidence>
<dbReference type="InterPro" id="IPR007960">
    <property type="entry name" value="TAS2R"/>
</dbReference>
<dbReference type="FunFam" id="1.20.1070.10:FF:000055">
    <property type="entry name" value="Taste receptor type 2"/>
    <property type="match status" value="1"/>
</dbReference>
<gene>
    <name evidence="14" type="ORF">N321_03922</name>
</gene>
<feature type="transmembrane region" description="Helical" evidence="13">
    <location>
        <begin position="260"/>
        <end position="283"/>
    </location>
</feature>
<accession>A0A094MQN9</accession>
<keyword evidence="5 12" id="KW-0812">Transmembrane</keyword>